<dbReference type="GO" id="GO:0003677">
    <property type="term" value="F:DNA binding"/>
    <property type="evidence" value="ECO:0007669"/>
    <property type="project" value="InterPro"/>
</dbReference>
<dbReference type="PANTHER" id="PTHR34322:SF2">
    <property type="entry name" value="TRANSPOSASE IS200-LIKE DOMAIN-CONTAINING PROTEIN"/>
    <property type="match status" value="1"/>
</dbReference>
<dbReference type="GO" id="GO:0006313">
    <property type="term" value="P:DNA transposition"/>
    <property type="evidence" value="ECO:0007669"/>
    <property type="project" value="InterPro"/>
</dbReference>
<dbReference type="Proteomes" id="UP000229981">
    <property type="component" value="Unassembled WGS sequence"/>
</dbReference>
<gene>
    <name evidence="2" type="ORF">COW80_01430</name>
</gene>
<comment type="caution">
    <text evidence="2">The sequence shown here is derived from an EMBL/GenBank/DDBJ whole genome shotgun (WGS) entry which is preliminary data.</text>
</comment>
<protein>
    <recommendedName>
        <fullName evidence="1">Transposase IS200-like domain-containing protein</fullName>
    </recommendedName>
</protein>
<reference evidence="2 3" key="1">
    <citation type="submission" date="2017-09" db="EMBL/GenBank/DDBJ databases">
        <title>Depth-based differentiation of microbial function through sediment-hosted aquifers and enrichment of novel symbionts in the deep terrestrial subsurface.</title>
        <authorList>
            <person name="Probst A.J."/>
            <person name="Ladd B."/>
            <person name="Jarett J.K."/>
            <person name="Geller-Mcgrath D.E."/>
            <person name="Sieber C.M."/>
            <person name="Emerson J.B."/>
            <person name="Anantharaman K."/>
            <person name="Thomas B.C."/>
            <person name="Malmstrom R."/>
            <person name="Stieglmeier M."/>
            <person name="Klingl A."/>
            <person name="Woyke T."/>
            <person name="Ryan C.M."/>
            <person name="Banfield J.F."/>
        </authorList>
    </citation>
    <scope>NUCLEOTIDE SEQUENCE [LARGE SCALE GENOMIC DNA]</scope>
    <source>
        <strain evidence="2">CG22_combo_CG10-13_8_21_14_all_01_47_9</strain>
    </source>
</reference>
<evidence type="ECO:0000313" key="3">
    <source>
        <dbReference type="Proteomes" id="UP000229981"/>
    </source>
</evidence>
<dbReference type="Pfam" id="PF01797">
    <property type="entry name" value="Y1_Tnp"/>
    <property type="match status" value="1"/>
</dbReference>
<dbReference type="EMBL" id="PCTU01000038">
    <property type="protein sequence ID" value="PIP88240.1"/>
    <property type="molecule type" value="Genomic_DNA"/>
</dbReference>
<evidence type="ECO:0000259" key="1">
    <source>
        <dbReference type="SMART" id="SM01321"/>
    </source>
</evidence>
<sequence>MPAKNAIREYAPETYYHVYNRGVAKQNIFLDEQDYKVFLSYLKTYLSAPDKSEKSPPSKKLKNYFGRVKLLAYCLMPNHFHFFAWQKEIDALTGFMRAVMIKYSMFFNKKYRRVGPVFQGKFKAVMITNEPQFVFLSKYIHRNPISLAAGTEPAAYSYSSYRNYLELINQAWLDTSEILSYFSKTKLANSYQNFIEELDDRDLPMIKEVMLDFEF</sequence>
<feature type="domain" description="Transposase IS200-like" evidence="1">
    <location>
        <begin position="11"/>
        <end position="143"/>
    </location>
</feature>
<dbReference type="InterPro" id="IPR002686">
    <property type="entry name" value="Transposase_17"/>
</dbReference>
<dbReference type="Gene3D" id="3.30.70.1290">
    <property type="entry name" value="Transposase IS200-like"/>
    <property type="match status" value="1"/>
</dbReference>
<dbReference type="GO" id="GO:0004803">
    <property type="term" value="F:transposase activity"/>
    <property type="evidence" value="ECO:0007669"/>
    <property type="project" value="InterPro"/>
</dbReference>
<organism evidence="2 3">
    <name type="scientific">Candidatus Beckwithbacteria bacterium CG22_combo_CG10-13_8_21_14_all_01_47_9</name>
    <dbReference type="NCBI Taxonomy" id="1974496"/>
    <lineage>
        <taxon>Bacteria</taxon>
        <taxon>Candidatus Beckwithiibacteriota</taxon>
    </lineage>
</organism>
<proteinExistence type="predicted"/>
<accession>A0A2H0E347</accession>
<dbReference type="SMART" id="SM01321">
    <property type="entry name" value="Y1_Tnp"/>
    <property type="match status" value="1"/>
</dbReference>
<dbReference type="PANTHER" id="PTHR34322">
    <property type="entry name" value="TRANSPOSASE, Y1_TNP DOMAIN-CONTAINING"/>
    <property type="match status" value="1"/>
</dbReference>
<dbReference type="SUPFAM" id="SSF143422">
    <property type="entry name" value="Transposase IS200-like"/>
    <property type="match status" value="1"/>
</dbReference>
<dbReference type="InterPro" id="IPR036515">
    <property type="entry name" value="Transposase_17_sf"/>
</dbReference>
<dbReference type="AlphaFoldDB" id="A0A2H0E347"/>
<evidence type="ECO:0000313" key="2">
    <source>
        <dbReference type="EMBL" id="PIP88240.1"/>
    </source>
</evidence>
<name>A0A2H0E347_9BACT</name>